<organism evidence="1 2">
    <name type="scientific">Blastomyces percursus</name>
    <dbReference type="NCBI Taxonomy" id="1658174"/>
    <lineage>
        <taxon>Eukaryota</taxon>
        <taxon>Fungi</taxon>
        <taxon>Dikarya</taxon>
        <taxon>Ascomycota</taxon>
        <taxon>Pezizomycotina</taxon>
        <taxon>Eurotiomycetes</taxon>
        <taxon>Eurotiomycetidae</taxon>
        <taxon>Onygenales</taxon>
        <taxon>Ajellomycetaceae</taxon>
        <taxon>Blastomyces</taxon>
    </lineage>
</organism>
<dbReference type="STRING" id="1658174.A0A1J9P0B1"/>
<evidence type="ECO:0008006" key="3">
    <source>
        <dbReference type="Google" id="ProtNLM"/>
    </source>
</evidence>
<dbReference type="VEuPathDB" id="FungiDB:ACJ73_10087"/>
<dbReference type="Proteomes" id="UP000242791">
    <property type="component" value="Unassembled WGS sequence"/>
</dbReference>
<sequence>MGTPRRPTGMVTRSRGSHRDSTLELAFVSEGMFGRLLDCKIEPAADKGCDHLPILLRFAEDLPRARRARWSWKNADPARVEEGAGLVWVPEAFLTKDEVEGYAEYLEGFVQELAAKHGKERLSNSRGNTWWTARVAEAVEAFKETQRHPGRFSEGEVRERRWKRNREVKLAKAASFRGLMHRAGQDTRLLWKMA</sequence>
<evidence type="ECO:0000313" key="1">
    <source>
        <dbReference type="EMBL" id="OJD09792.1"/>
    </source>
</evidence>
<accession>A0A1J9P0B1</accession>
<proteinExistence type="predicted"/>
<feature type="non-terminal residue" evidence="1">
    <location>
        <position position="194"/>
    </location>
</feature>
<protein>
    <recommendedName>
        <fullName evidence="3">Endonuclease/exonuclease/phosphatase domain-containing protein</fullName>
    </recommendedName>
</protein>
<dbReference type="AlphaFoldDB" id="A0A1J9P0B1"/>
<dbReference type="EMBL" id="LGTZ01003346">
    <property type="protein sequence ID" value="OJD09792.1"/>
    <property type="molecule type" value="Genomic_DNA"/>
</dbReference>
<gene>
    <name evidence="1" type="ORF">ACJ73_10087</name>
</gene>
<reference evidence="1 2" key="1">
    <citation type="submission" date="2015-08" db="EMBL/GenBank/DDBJ databases">
        <title>Emmonsia species relationships and genome sequence.</title>
        <authorList>
            <person name="Cuomo C.A."/>
            <person name="Schwartz I.S."/>
            <person name="Kenyon C."/>
            <person name="De Hoog G.S."/>
            <person name="Govender N.P."/>
            <person name="Botha A."/>
            <person name="Moreno L."/>
            <person name="De Vries M."/>
            <person name="Munoz J.F."/>
            <person name="Stielow J.B."/>
        </authorList>
    </citation>
    <scope>NUCLEOTIDE SEQUENCE [LARGE SCALE GENOMIC DNA]</scope>
    <source>
        <strain evidence="1 2">EI222</strain>
    </source>
</reference>
<comment type="caution">
    <text evidence="1">The sequence shown here is derived from an EMBL/GenBank/DDBJ whole genome shotgun (WGS) entry which is preliminary data.</text>
</comment>
<keyword evidence="2" id="KW-1185">Reference proteome</keyword>
<name>A0A1J9P0B1_9EURO</name>
<evidence type="ECO:0000313" key="2">
    <source>
        <dbReference type="Proteomes" id="UP000242791"/>
    </source>
</evidence>